<dbReference type="Pfam" id="PF01656">
    <property type="entry name" value="CbiA"/>
    <property type="match status" value="1"/>
</dbReference>
<evidence type="ECO:0000259" key="1">
    <source>
        <dbReference type="Pfam" id="PF01656"/>
    </source>
</evidence>
<reference evidence="2 3" key="1">
    <citation type="submission" date="2016-10" db="EMBL/GenBank/DDBJ databases">
        <authorList>
            <person name="de Groot N.N."/>
        </authorList>
    </citation>
    <scope>NUCLEOTIDE SEQUENCE [LARGE SCALE GENOMIC DNA]</scope>
    <source>
        <strain evidence="2 3">R-24608</strain>
    </source>
</reference>
<sequence length="242" mass="25784">MDGALSALKVKGSMSAKIITVFNQKGGCGKTTLCMQLAGAFAYSGLRTLVIDMDPQGTALRWASAAPDDQPFAATVISLSAMGGKMHREVKNHVETFDVILIDCPPAMDSAAPTSAMLVSDLALIPVVPAPADIWAAESAVQLAASATQINDALQTYIVPNMVQQQTGLARDMLEALRNMEKLNVLSSSLGLRTTFRDCQLYGSSVHKVSRSSAAFAEVESMKKEILKLLGLNVARRKEAVK</sequence>
<dbReference type="InterPro" id="IPR002586">
    <property type="entry name" value="CobQ/CobB/MinD/ParA_Nub-bd_dom"/>
</dbReference>
<keyword evidence="3" id="KW-1185">Reference proteome</keyword>
<gene>
    <name evidence="2" type="ORF">SAMN04489707_10256</name>
</gene>
<dbReference type="RefSeq" id="WP_233495077.1">
    <property type="nucleotide sequence ID" value="NZ_CYIG01000033.1"/>
</dbReference>
<dbReference type="InterPro" id="IPR027417">
    <property type="entry name" value="P-loop_NTPase"/>
</dbReference>
<evidence type="ECO:0000313" key="2">
    <source>
        <dbReference type="EMBL" id="SFU83298.1"/>
    </source>
</evidence>
<dbReference type="CDD" id="cd02042">
    <property type="entry name" value="ParAB_family"/>
    <property type="match status" value="1"/>
</dbReference>
<dbReference type="Gene3D" id="3.40.50.300">
    <property type="entry name" value="P-loop containing nucleotide triphosphate hydrolases"/>
    <property type="match status" value="1"/>
</dbReference>
<protein>
    <submittedName>
        <fullName evidence="2">Plasmid segregation oscillating ATPase ParF</fullName>
    </submittedName>
</protein>
<organism evidence="2 3">
    <name type="scientific">Paenacidovorax caeni</name>
    <dbReference type="NCBI Taxonomy" id="343013"/>
    <lineage>
        <taxon>Bacteria</taxon>
        <taxon>Pseudomonadati</taxon>
        <taxon>Pseudomonadota</taxon>
        <taxon>Betaproteobacteria</taxon>
        <taxon>Burkholderiales</taxon>
        <taxon>Comamonadaceae</taxon>
        <taxon>Paenacidovorax</taxon>
    </lineage>
</organism>
<dbReference type="PANTHER" id="PTHR13696">
    <property type="entry name" value="P-LOOP CONTAINING NUCLEOSIDE TRIPHOSPHATE HYDROLASE"/>
    <property type="match status" value="1"/>
</dbReference>
<dbReference type="NCBIfam" id="NF041546">
    <property type="entry name" value="ParA_partition"/>
    <property type="match status" value="1"/>
</dbReference>
<accession>A0A1I7JDS3</accession>
<dbReference type="PANTHER" id="PTHR13696:SF96">
    <property type="entry name" value="COBQ_COBB_MIND_PARA NUCLEOTIDE BINDING DOMAIN-CONTAINING PROTEIN"/>
    <property type="match status" value="1"/>
</dbReference>
<dbReference type="InterPro" id="IPR048089">
    <property type="entry name" value="McdA"/>
</dbReference>
<dbReference type="InterPro" id="IPR050678">
    <property type="entry name" value="DNA_Partitioning_ATPase"/>
</dbReference>
<dbReference type="Proteomes" id="UP000183656">
    <property type="component" value="Unassembled WGS sequence"/>
</dbReference>
<evidence type="ECO:0000313" key="3">
    <source>
        <dbReference type="Proteomes" id="UP000183656"/>
    </source>
</evidence>
<dbReference type="EMBL" id="FPBX01000025">
    <property type="protein sequence ID" value="SFU83298.1"/>
    <property type="molecule type" value="Genomic_DNA"/>
</dbReference>
<dbReference type="PIRSF" id="PIRSF009320">
    <property type="entry name" value="Nuc_binding_HP_1000"/>
    <property type="match status" value="1"/>
</dbReference>
<dbReference type="AlphaFoldDB" id="A0A1I7JDS3"/>
<feature type="domain" description="CobQ/CobB/MinD/ParA nucleotide binding" evidence="1">
    <location>
        <begin position="19"/>
        <end position="200"/>
    </location>
</feature>
<dbReference type="SUPFAM" id="SSF52540">
    <property type="entry name" value="P-loop containing nucleoside triphosphate hydrolases"/>
    <property type="match status" value="1"/>
</dbReference>
<dbReference type="STRING" id="343013.SAMN04489707_10256"/>
<name>A0A1I7JDS3_9BURK</name>
<proteinExistence type="predicted"/>